<gene>
    <name evidence="2" type="ORF">BDV98DRAFT_133183</name>
</gene>
<feature type="region of interest" description="Disordered" evidence="1">
    <location>
        <begin position="205"/>
        <end position="239"/>
    </location>
</feature>
<reference evidence="2 3" key="1">
    <citation type="journal article" date="2019" name="Nat. Ecol. Evol.">
        <title>Megaphylogeny resolves global patterns of mushroom evolution.</title>
        <authorList>
            <person name="Varga T."/>
            <person name="Krizsan K."/>
            <person name="Foldi C."/>
            <person name="Dima B."/>
            <person name="Sanchez-Garcia M."/>
            <person name="Sanchez-Ramirez S."/>
            <person name="Szollosi G.J."/>
            <person name="Szarkandi J.G."/>
            <person name="Papp V."/>
            <person name="Albert L."/>
            <person name="Andreopoulos W."/>
            <person name="Angelini C."/>
            <person name="Antonin V."/>
            <person name="Barry K.W."/>
            <person name="Bougher N.L."/>
            <person name="Buchanan P."/>
            <person name="Buyck B."/>
            <person name="Bense V."/>
            <person name="Catcheside P."/>
            <person name="Chovatia M."/>
            <person name="Cooper J."/>
            <person name="Damon W."/>
            <person name="Desjardin D."/>
            <person name="Finy P."/>
            <person name="Geml J."/>
            <person name="Haridas S."/>
            <person name="Hughes K."/>
            <person name="Justo A."/>
            <person name="Karasinski D."/>
            <person name="Kautmanova I."/>
            <person name="Kiss B."/>
            <person name="Kocsube S."/>
            <person name="Kotiranta H."/>
            <person name="LaButti K.M."/>
            <person name="Lechner B.E."/>
            <person name="Liimatainen K."/>
            <person name="Lipzen A."/>
            <person name="Lukacs Z."/>
            <person name="Mihaltcheva S."/>
            <person name="Morgado L.N."/>
            <person name="Niskanen T."/>
            <person name="Noordeloos M.E."/>
            <person name="Ohm R.A."/>
            <person name="Ortiz-Santana B."/>
            <person name="Ovrebo C."/>
            <person name="Racz N."/>
            <person name="Riley R."/>
            <person name="Savchenko A."/>
            <person name="Shiryaev A."/>
            <person name="Soop K."/>
            <person name="Spirin V."/>
            <person name="Szebenyi C."/>
            <person name="Tomsovsky M."/>
            <person name="Tulloss R.E."/>
            <person name="Uehling J."/>
            <person name="Grigoriev I.V."/>
            <person name="Vagvolgyi C."/>
            <person name="Papp T."/>
            <person name="Martin F.M."/>
            <person name="Miettinen O."/>
            <person name="Hibbett D.S."/>
            <person name="Nagy L.G."/>
        </authorList>
    </citation>
    <scope>NUCLEOTIDE SEQUENCE [LARGE SCALE GENOMIC DNA]</scope>
    <source>
        <strain evidence="2 3">CBS 309.79</strain>
    </source>
</reference>
<name>A0A5C3QC90_9AGAR</name>
<dbReference type="EMBL" id="ML178832">
    <property type="protein sequence ID" value="TFK99674.1"/>
    <property type="molecule type" value="Genomic_DNA"/>
</dbReference>
<feature type="region of interest" description="Disordered" evidence="1">
    <location>
        <begin position="156"/>
        <end position="176"/>
    </location>
</feature>
<protein>
    <submittedName>
        <fullName evidence="2">Uncharacterized protein</fullName>
    </submittedName>
</protein>
<dbReference type="Proteomes" id="UP000305067">
    <property type="component" value="Unassembled WGS sequence"/>
</dbReference>
<accession>A0A5C3QC90</accession>
<sequence>MRHGNISRWHACPSKLSVLRSLRHVLQDERRIARALPCRKLNNRGRPKVPKVQQLWLRHYRAPRLNTATVVTVTGCSPVLLRCACASSTLSFIIAGITSGLLPLGRGSLIFGRARSSLAGRKKLARVEEMARRGQSNGVTLSRRYHLSTRTPLTRPFSLNKRRRGNGPLIGGGTKESDILQRSLLPHHHRESDVYPLTRRASSLLPPLCPHDGLPGSRERTQRRPSSARVRFALTTQRW</sequence>
<dbReference type="AlphaFoldDB" id="A0A5C3QC90"/>
<proteinExistence type="predicted"/>
<evidence type="ECO:0000313" key="2">
    <source>
        <dbReference type="EMBL" id="TFK99674.1"/>
    </source>
</evidence>
<evidence type="ECO:0000256" key="1">
    <source>
        <dbReference type="SAM" id="MobiDB-lite"/>
    </source>
</evidence>
<evidence type="ECO:0000313" key="3">
    <source>
        <dbReference type="Proteomes" id="UP000305067"/>
    </source>
</evidence>
<keyword evidence="3" id="KW-1185">Reference proteome</keyword>
<organism evidence="2 3">
    <name type="scientific">Pterulicium gracile</name>
    <dbReference type="NCBI Taxonomy" id="1884261"/>
    <lineage>
        <taxon>Eukaryota</taxon>
        <taxon>Fungi</taxon>
        <taxon>Dikarya</taxon>
        <taxon>Basidiomycota</taxon>
        <taxon>Agaricomycotina</taxon>
        <taxon>Agaricomycetes</taxon>
        <taxon>Agaricomycetidae</taxon>
        <taxon>Agaricales</taxon>
        <taxon>Pleurotineae</taxon>
        <taxon>Pterulaceae</taxon>
        <taxon>Pterulicium</taxon>
    </lineage>
</organism>